<dbReference type="Proteomes" id="UP000322873">
    <property type="component" value="Unassembled WGS sequence"/>
</dbReference>
<keyword evidence="9" id="KW-1185">Reference proteome</keyword>
<evidence type="ECO:0000313" key="9">
    <source>
        <dbReference type="Proteomes" id="UP000322873"/>
    </source>
</evidence>
<keyword evidence="3" id="KW-0805">Transcription regulation</keyword>
<protein>
    <submittedName>
        <fullName evidence="8">Uncharacterized protein</fullName>
    </submittedName>
</protein>
<dbReference type="AlphaFoldDB" id="A0A5M9JDI8"/>
<keyword evidence="1" id="KW-0479">Metal-binding</keyword>
<sequence>MSSTAHSEKASATSSSNSSPITSPTTSMIIVPSPGIDGDDQERRSFHFFVEKTAPELAGFFESQFWTKLVLQRCHSDNAIRHAIIALGAYHESFKFDDIKLLEGRSVDDPKQRFALMQNNKAIRHLTGNLSHHGNPQTPEVILISCLLFICFEAMQGNYQAAFAHLSSGLKILSDWMDRNNHNLETHSESSLAQELICSELVPLFSVLEIQATTISPTNPNQWAMGMTIRSTNIDFRTQRKIPDSLSSLNDAKHSLQNQTHDILRYYQNAAQQRSRIATQRECDLHPDGVTAIMDEKGKLILQLEQWSRVFNAFAQAAGQTMDTNGLRASISLKLHHIANKLLLDTALFESEMEYDQYIGQFQLMTSLAESLLNSYGDSIADNGRVFSFDTAIVPPLLWVVCKCRDPSIRRKAHDLLSSACRREGGWDSDYASSIGKWTMNKEEEGLGNISNAEKVLESNRIAVVRLSPLGRRRALVKFTQGPCRDGRSAELEEEYIVW</sequence>
<gene>
    <name evidence="8" type="ORF">EYC84_008988</name>
</gene>
<dbReference type="InterPro" id="IPR021858">
    <property type="entry name" value="Fun_TF"/>
</dbReference>
<feature type="region of interest" description="Disordered" evidence="7">
    <location>
        <begin position="1"/>
        <end position="36"/>
    </location>
</feature>
<dbReference type="EMBL" id="VICG01000012">
    <property type="protein sequence ID" value="KAA8566423.1"/>
    <property type="molecule type" value="Genomic_DNA"/>
</dbReference>
<evidence type="ECO:0000313" key="8">
    <source>
        <dbReference type="EMBL" id="KAA8566423.1"/>
    </source>
</evidence>
<organism evidence="8 9">
    <name type="scientific">Monilinia fructicola</name>
    <name type="common">Brown rot fungus</name>
    <name type="synonym">Ciboria fructicola</name>
    <dbReference type="NCBI Taxonomy" id="38448"/>
    <lineage>
        <taxon>Eukaryota</taxon>
        <taxon>Fungi</taxon>
        <taxon>Dikarya</taxon>
        <taxon>Ascomycota</taxon>
        <taxon>Pezizomycotina</taxon>
        <taxon>Leotiomycetes</taxon>
        <taxon>Helotiales</taxon>
        <taxon>Sclerotiniaceae</taxon>
        <taxon>Monilinia</taxon>
    </lineage>
</organism>
<keyword evidence="6" id="KW-0539">Nucleus</keyword>
<dbReference type="PANTHER" id="PTHR36206">
    <property type="entry name" value="ASPERCRYPTIN BIOSYNTHESIS CLUSTER-SPECIFIC TRANSCRIPTION REGULATOR ATNN-RELATED"/>
    <property type="match status" value="1"/>
</dbReference>
<dbReference type="GO" id="GO:0003677">
    <property type="term" value="F:DNA binding"/>
    <property type="evidence" value="ECO:0007669"/>
    <property type="project" value="UniProtKB-KW"/>
</dbReference>
<dbReference type="InterPro" id="IPR052360">
    <property type="entry name" value="Transcr_Regulatory_Proteins"/>
</dbReference>
<evidence type="ECO:0000256" key="5">
    <source>
        <dbReference type="ARBA" id="ARBA00023163"/>
    </source>
</evidence>
<evidence type="ECO:0000256" key="6">
    <source>
        <dbReference type="ARBA" id="ARBA00023242"/>
    </source>
</evidence>
<dbReference type="GO" id="GO:0046872">
    <property type="term" value="F:metal ion binding"/>
    <property type="evidence" value="ECO:0007669"/>
    <property type="project" value="UniProtKB-KW"/>
</dbReference>
<evidence type="ECO:0000256" key="2">
    <source>
        <dbReference type="ARBA" id="ARBA00022833"/>
    </source>
</evidence>
<feature type="compositionally biased region" description="Low complexity" evidence="7">
    <location>
        <begin position="1"/>
        <end position="33"/>
    </location>
</feature>
<evidence type="ECO:0000256" key="3">
    <source>
        <dbReference type="ARBA" id="ARBA00023015"/>
    </source>
</evidence>
<comment type="caution">
    <text evidence="8">The sequence shown here is derived from an EMBL/GenBank/DDBJ whole genome shotgun (WGS) entry which is preliminary data.</text>
</comment>
<evidence type="ECO:0000256" key="4">
    <source>
        <dbReference type="ARBA" id="ARBA00023125"/>
    </source>
</evidence>
<reference evidence="8 9" key="1">
    <citation type="submission" date="2019-06" db="EMBL/GenBank/DDBJ databases">
        <title>Genome Sequence of the Brown Rot Fungal Pathogen Monilinia fructicola.</title>
        <authorList>
            <person name="De Miccolis Angelini R.M."/>
            <person name="Landi L."/>
            <person name="Abate D."/>
            <person name="Pollastro S."/>
            <person name="Romanazzi G."/>
            <person name="Faretra F."/>
        </authorList>
    </citation>
    <scope>NUCLEOTIDE SEQUENCE [LARGE SCALE GENOMIC DNA]</scope>
    <source>
        <strain evidence="8 9">Mfrc123</strain>
    </source>
</reference>
<proteinExistence type="predicted"/>
<keyword evidence="5" id="KW-0804">Transcription</keyword>
<dbReference type="Pfam" id="PF11951">
    <property type="entry name" value="Fungal_trans_2"/>
    <property type="match status" value="1"/>
</dbReference>
<evidence type="ECO:0000256" key="1">
    <source>
        <dbReference type="ARBA" id="ARBA00022723"/>
    </source>
</evidence>
<accession>A0A5M9JDI8</accession>
<keyword evidence="4" id="KW-0238">DNA-binding</keyword>
<dbReference type="VEuPathDB" id="FungiDB:MFRU_067g00220"/>
<dbReference type="PANTHER" id="PTHR36206:SF4">
    <property type="entry name" value="HYPOTHETICAL CONSERVED PROTEIN (EUROFUNG)-RELATED"/>
    <property type="match status" value="1"/>
</dbReference>
<keyword evidence="2" id="KW-0862">Zinc</keyword>
<name>A0A5M9JDI8_MONFR</name>
<evidence type="ECO:0000256" key="7">
    <source>
        <dbReference type="SAM" id="MobiDB-lite"/>
    </source>
</evidence>